<dbReference type="RefSeq" id="WP_104229627.1">
    <property type="nucleotide sequence ID" value="NZ_PSNW01000003.1"/>
</dbReference>
<dbReference type="Proteomes" id="UP000238220">
    <property type="component" value="Unassembled WGS sequence"/>
</dbReference>
<dbReference type="InterPro" id="IPR053167">
    <property type="entry name" value="Spore_coat_component"/>
</dbReference>
<dbReference type="SMART" id="SM00972">
    <property type="entry name" value="SCPU"/>
    <property type="match status" value="1"/>
</dbReference>
<dbReference type="AlphaFoldDB" id="A0A2S5THL0"/>
<dbReference type="OrthoDB" id="129846at2"/>
<keyword evidence="4" id="KW-1185">Reference proteome</keyword>
<dbReference type="PANTHER" id="PTHR37089:SF4">
    <property type="entry name" value="EXPORTED PROTEIN"/>
    <property type="match status" value="1"/>
</dbReference>
<gene>
    <name evidence="3" type="ORF">C3942_06795</name>
</gene>
<accession>A0A2S5THL0</accession>
<organism evidence="3 4">
    <name type="scientific">Solimonas fluminis</name>
    <dbReference type="NCBI Taxonomy" id="2086571"/>
    <lineage>
        <taxon>Bacteria</taxon>
        <taxon>Pseudomonadati</taxon>
        <taxon>Pseudomonadota</taxon>
        <taxon>Gammaproteobacteria</taxon>
        <taxon>Nevskiales</taxon>
        <taxon>Nevskiaceae</taxon>
        <taxon>Solimonas</taxon>
    </lineage>
</organism>
<dbReference type="EMBL" id="PSNW01000003">
    <property type="protein sequence ID" value="PPE74469.1"/>
    <property type="molecule type" value="Genomic_DNA"/>
</dbReference>
<protein>
    <submittedName>
        <fullName evidence="3">Spore coat protein U</fullName>
    </submittedName>
</protein>
<evidence type="ECO:0000313" key="4">
    <source>
        <dbReference type="Proteomes" id="UP000238220"/>
    </source>
</evidence>
<evidence type="ECO:0000256" key="1">
    <source>
        <dbReference type="SAM" id="SignalP"/>
    </source>
</evidence>
<feature type="chain" id="PRO_5015782514" evidence="1">
    <location>
        <begin position="23"/>
        <end position="166"/>
    </location>
</feature>
<keyword evidence="3" id="KW-0167">Capsid protein</keyword>
<sequence length="166" mass="17050">MNRFQIAAAGVMAMAGAAPAVAATVTGNFQAQITIQNTCALTTAPTNLNFGPQGVLVANVDTTSTIKVTCTTGADFDLGLDAGANESAANNVNTRRMTDGSSHYVSYNMYSDSGRNTVWGEAVDTNTVGSTGTGTEQSFTVYGRVPAQTTPPAGSYADTVVVTVTY</sequence>
<keyword evidence="3" id="KW-0946">Virion</keyword>
<evidence type="ECO:0000259" key="2">
    <source>
        <dbReference type="Pfam" id="PF05229"/>
    </source>
</evidence>
<dbReference type="PANTHER" id="PTHR37089">
    <property type="entry name" value="PROTEIN U-RELATED"/>
    <property type="match status" value="1"/>
</dbReference>
<dbReference type="Pfam" id="PF05229">
    <property type="entry name" value="SCPU"/>
    <property type="match status" value="1"/>
</dbReference>
<feature type="domain" description="Spore coat protein U/FanG" evidence="2">
    <location>
        <begin position="26"/>
        <end position="163"/>
    </location>
</feature>
<name>A0A2S5THL0_9GAMM</name>
<evidence type="ECO:0000313" key="3">
    <source>
        <dbReference type="EMBL" id="PPE74469.1"/>
    </source>
</evidence>
<comment type="caution">
    <text evidence="3">The sequence shown here is derived from an EMBL/GenBank/DDBJ whole genome shotgun (WGS) entry which is preliminary data.</text>
</comment>
<feature type="signal peptide" evidence="1">
    <location>
        <begin position="1"/>
        <end position="22"/>
    </location>
</feature>
<dbReference type="InterPro" id="IPR007893">
    <property type="entry name" value="Spore_coat_U/FanG"/>
</dbReference>
<reference evidence="3 4" key="1">
    <citation type="submission" date="2018-02" db="EMBL/GenBank/DDBJ databases">
        <title>Genome sequencing of Solimonas sp. HR-BB.</title>
        <authorList>
            <person name="Lee Y."/>
            <person name="Jeon C.O."/>
        </authorList>
    </citation>
    <scope>NUCLEOTIDE SEQUENCE [LARGE SCALE GENOMIC DNA]</scope>
    <source>
        <strain evidence="3 4">HR-BB</strain>
    </source>
</reference>
<proteinExistence type="predicted"/>
<keyword evidence="1" id="KW-0732">Signal</keyword>